<dbReference type="Proteomes" id="UP000624041">
    <property type="component" value="Unassembled WGS sequence"/>
</dbReference>
<name>A0A917XQM9_9BACI</name>
<dbReference type="Pfam" id="PF10942">
    <property type="entry name" value="DUF2619"/>
    <property type="match status" value="1"/>
</dbReference>
<feature type="transmembrane region" description="Helical" evidence="1">
    <location>
        <begin position="12"/>
        <end position="33"/>
    </location>
</feature>
<keyword evidence="1" id="KW-0472">Membrane</keyword>
<comment type="caution">
    <text evidence="2">The sequence shown here is derived from an EMBL/GenBank/DDBJ whole genome shotgun (WGS) entry which is preliminary data.</text>
</comment>
<dbReference type="RefSeq" id="WP_188855508.1">
    <property type="nucleotide sequence ID" value="NZ_BMOS01000001.1"/>
</dbReference>
<evidence type="ECO:0000256" key="1">
    <source>
        <dbReference type="SAM" id="Phobius"/>
    </source>
</evidence>
<proteinExistence type="predicted"/>
<gene>
    <name evidence="2" type="ORF">GCM10007971_00030</name>
</gene>
<evidence type="ECO:0000313" key="3">
    <source>
        <dbReference type="Proteomes" id="UP000624041"/>
    </source>
</evidence>
<dbReference type="InterPro" id="IPR020390">
    <property type="entry name" value="Uncharacterised_YqhV"/>
</dbReference>
<reference evidence="2" key="2">
    <citation type="submission" date="2020-09" db="EMBL/GenBank/DDBJ databases">
        <authorList>
            <person name="Sun Q."/>
            <person name="Ohkuma M."/>
        </authorList>
    </citation>
    <scope>NUCLEOTIDE SEQUENCE</scope>
    <source>
        <strain evidence="2">JCM 17251</strain>
    </source>
</reference>
<feature type="transmembrane region" description="Helical" evidence="1">
    <location>
        <begin position="69"/>
        <end position="88"/>
    </location>
</feature>
<sequence>MFSLLEKAVLSIALLRIFSGSIEIFAAFLMIKFNEIEKTLIINSSLAFVGPLILLLTTAIGIIGMSAKISFSKFLWIFLGVALIIYGVKKG</sequence>
<evidence type="ECO:0000313" key="2">
    <source>
        <dbReference type="EMBL" id="GGN48404.1"/>
    </source>
</evidence>
<keyword evidence="3" id="KW-1185">Reference proteome</keyword>
<reference evidence="2" key="1">
    <citation type="journal article" date="2014" name="Int. J. Syst. Evol. Microbiol.">
        <title>Complete genome sequence of Corynebacterium casei LMG S-19264T (=DSM 44701T), isolated from a smear-ripened cheese.</title>
        <authorList>
            <consortium name="US DOE Joint Genome Institute (JGI-PGF)"/>
            <person name="Walter F."/>
            <person name="Albersmeier A."/>
            <person name="Kalinowski J."/>
            <person name="Ruckert C."/>
        </authorList>
    </citation>
    <scope>NUCLEOTIDE SEQUENCE</scope>
    <source>
        <strain evidence="2">JCM 17251</strain>
    </source>
</reference>
<accession>A0A917XQM9</accession>
<organism evidence="2 3">
    <name type="scientific">Oceanobacillus indicireducens</name>
    <dbReference type="NCBI Taxonomy" id="1004261"/>
    <lineage>
        <taxon>Bacteria</taxon>
        <taxon>Bacillati</taxon>
        <taxon>Bacillota</taxon>
        <taxon>Bacilli</taxon>
        <taxon>Bacillales</taxon>
        <taxon>Bacillaceae</taxon>
        <taxon>Oceanobacillus</taxon>
    </lineage>
</organism>
<feature type="transmembrane region" description="Helical" evidence="1">
    <location>
        <begin position="40"/>
        <end position="63"/>
    </location>
</feature>
<dbReference type="AlphaFoldDB" id="A0A917XQM9"/>
<evidence type="ECO:0008006" key="4">
    <source>
        <dbReference type="Google" id="ProtNLM"/>
    </source>
</evidence>
<protein>
    <recommendedName>
        <fullName evidence="4">DUF2619 domain-containing protein</fullName>
    </recommendedName>
</protein>
<keyword evidence="1" id="KW-0812">Transmembrane</keyword>
<dbReference type="EMBL" id="BMOS01000001">
    <property type="protein sequence ID" value="GGN48404.1"/>
    <property type="molecule type" value="Genomic_DNA"/>
</dbReference>
<keyword evidence="1" id="KW-1133">Transmembrane helix</keyword>